<dbReference type="OrthoDB" id="1442094at2"/>
<sequence length="119" mass="13635">MEKACIDINQLVNVFSNAQGSIYQSDKLNCFYVDFGGKFARFNCLSLQKLKKVVEDIDIEALLLNTRKADFELVTFNGCEHIYLLNALEIIALKDLLQGTFTMFKLNHMISDCLYRLVV</sequence>
<evidence type="ECO:0000313" key="1">
    <source>
        <dbReference type="EMBL" id="KIA88395.1"/>
    </source>
</evidence>
<protein>
    <submittedName>
        <fullName evidence="1">Uncharacterized protein</fullName>
    </submittedName>
</protein>
<dbReference type="RefSeq" id="WP_039483350.1">
    <property type="nucleotide sequence ID" value="NZ_JSYN01000052.1"/>
</dbReference>
<dbReference type="AlphaFoldDB" id="A0A0C1D3L0"/>
<dbReference type="Proteomes" id="UP000031246">
    <property type="component" value="Unassembled WGS sequence"/>
</dbReference>
<gene>
    <name evidence="1" type="ORF">OC25_26190</name>
</gene>
<dbReference type="EMBL" id="JSYN01000052">
    <property type="protein sequence ID" value="KIA88395.1"/>
    <property type="molecule type" value="Genomic_DNA"/>
</dbReference>
<keyword evidence="2" id="KW-1185">Reference proteome</keyword>
<organism evidence="1 2">
    <name type="scientific">Pedobacter kyungheensis</name>
    <dbReference type="NCBI Taxonomy" id="1069985"/>
    <lineage>
        <taxon>Bacteria</taxon>
        <taxon>Pseudomonadati</taxon>
        <taxon>Bacteroidota</taxon>
        <taxon>Sphingobacteriia</taxon>
        <taxon>Sphingobacteriales</taxon>
        <taxon>Sphingobacteriaceae</taxon>
        <taxon>Pedobacter</taxon>
    </lineage>
</organism>
<comment type="caution">
    <text evidence="1">The sequence shown here is derived from an EMBL/GenBank/DDBJ whole genome shotgun (WGS) entry which is preliminary data.</text>
</comment>
<evidence type="ECO:0000313" key="2">
    <source>
        <dbReference type="Proteomes" id="UP000031246"/>
    </source>
</evidence>
<accession>A0A0C1D3L0</accession>
<reference evidence="1 2" key="1">
    <citation type="submission" date="2014-10" db="EMBL/GenBank/DDBJ databases">
        <title>Pedobacter Kyungheensis.</title>
        <authorList>
            <person name="Anderson B.M."/>
            <person name="Newman J.D."/>
        </authorList>
    </citation>
    <scope>NUCLEOTIDE SEQUENCE [LARGE SCALE GENOMIC DNA]</scope>
    <source>
        <strain evidence="1 2">KACC 16221</strain>
    </source>
</reference>
<proteinExistence type="predicted"/>
<name>A0A0C1D3L0_9SPHI</name>